<keyword evidence="3" id="KW-1185">Reference proteome</keyword>
<feature type="region of interest" description="Disordered" evidence="1">
    <location>
        <begin position="55"/>
        <end position="86"/>
    </location>
</feature>
<name>A0A316HJB9_9SPHI</name>
<evidence type="ECO:0000256" key="1">
    <source>
        <dbReference type="SAM" id="MobiDB-lite"/>
    </source>
</evidence>
<evidence type="ECO:0000313" key="2">
    <source>
        <dbReference type="EMBL" id="PWK80141.1"/>
    </source>
</evidence>
<dbReference type="AlphaFoldDB" id="A0A316HJB9"/>
<evidence type="ECO:0000313" key="3">
    <source>
        <dbReference type="Proteomes" id="UP000245678"/>
    </source>
</evidence>
<protein>
    <submittedName>
        <fullName evidence="2">Uncharacterized protein</fullName>
    </submittedName>
</protein>
<sequence>MQPEKSDDYHNNAPNFGAAAIIRGIAKVMPAREKQLSPKQIQDVVKSIKSIHVTNAAHPKAPQGEREAEYGPQNKPLNHNTHGLIS</sequence>
<gene>
    <name evidence="2" type="ORF">LX99_00605</name>
</gene>
<organism evidence="2 3">
    <name type="scientific">Mucilaginibacter oryzae</name>
    <dbReference type="NCBI Taxonomy" id="468058"/>
    <lineage>
        <taxon>Bacteria</taxon>
        <taxon>Pseudomonadati</taxon>
        <taxon>Bacteroidota</taxon>
        <taxon>Sphingobacteriia</taxon>
        <taxon>Sphingobacteriales</taxon>
        <taxon>Sphingobacteriaceae</taxon>
        <taxon>Mucilaginibacter</taxon>
    </lineage>
</organism>
<dbReference type="RefSeq" id="WP_109606247.1">
    <property type="nucleotide sequence ID" value="NZ_QGHA01000001.1"/>
</dbReference>
<feature type="compositionally biased region" description="Polar residues" evidence="1">
    <location>
        <begin position="75"/>
        <end position="86"/>
    </location>
</feature>
<dbReference type="EMBL" id="QGHA01000001">
    <property type="protein sequence ID" value="PWK80141.1"/>
    <property type="molecule type" value="Genomic_DNA"/>
</dbReference>
<reference evidence="2 3" key="1">
    <citation type="submission" date="2018-05" db="EMBL/GenBank/DDBJ databases">
        <title>Genomic Encyclopedia of Archaeal and Bacterial Type Strains, Phase II (KMG-II): from individual species to whole genera.</title>
        <authorList>
            <person name="Goeker M."/>
        </authorList>
    </citation>
    <scope>NUCLEOTIDE SEQUENCE [LARGE SCALE GENOMIC DNA]</scope>
    <source>
        <strain evidence="2 3">DSM 19975</strain>
    </source>
</reference>
<comment type="caution">
    <text evidence="2">The sequence shown here is derived from an EMBL/GenBank/DDBJ whole genome shotgun (WGS) entry which is preliminary data.</text>
</comment>
<proteinExistence type="predicted"/>
<accession>A0A316HJB9</accession>
<dbReference type="Proteomes" id="UP000245678">
    <property type="component" value="Unassembled WGS sequence"/>
</dbReference>